<evidence type="ECO:0000313" key="2">
    <source>
        <dbReference type="EMBL" id="MXV60770.1"/>
    </source>
</evidence>
<keyword evidence="3" id="KW-1185">Reference proteome</keyword>
<comment type="caution">
    <text evidence="2">The sequence shown here is derived from an EMBL/GenBank/DDBJ whole genome shotgun (WGS) entry which is preliminary data.</text>
</comment>
<reference evidence="2 3" key="1">
    <citation type="submission" date="2020-01" db="EMBL/GenBank/DDBJ databases">
        <title>Natronorubrum sp. JWXQ-INN 674 isolated from Inner Mongolia Autonomous Region of China.</title>
        <authorList>
            <person name="Xue Q."/>
        </authorList>
    </citation>
    <scope>NUCLEOTIDE SEQUENCE [LARGE SCALE GENOMIC DNA]</scope>
    <source>
        <strain evidence="2 3">JWXQ-INN-674</strain>
    </source>
</reference>
<gene>
    <name evidence="2" type="ORF">GS429_01525</name>
</gene>
<accession>A0A6B0VGW3</accession>
<feature type="compositionally biased region" description="Basic and acidic residues" evidence="1">
    <location>
        <begin position="26"/>
        <end position="39"/>
    </location>
</feature>
<dbReference type="OrthoDB" id="305442at2157"/>
<dbReference type="RefSeq" id="WP_160062066.1">
    <property type="nucleotide sequence ID" value="NZ_WUYX01000007.1"/>
</dbReference>
<protein>
    <submittedName>
        <fullName evidence="2">Uncharacterized protein</fullName>
    </submittedName>
</protein>
<dbReference type="Proteomes" id="UP000434101">
    <property type="component" value="Unassembled WGS sequence"/>
</dbReference>
<dbReference type="EMBL" id="WUYX01000007">
    <property type="protein sequence ID" value="MXV60770.1"/>
    <property type="molecule type" value="Genomic_DNA"/>
</dbReference>
<proteinExistence type="predicted"/>
<dbReference type="AlphaFoldDB" id="A0A6B0VGW3"/>
<evidence type="ECO:0000256" key="1">
    <source>
        <dbReference type="SAM" id="MobiDB-lite"/>
    </source>
</evidence>
<evidence type="ECO:0000313" key="3">
    <source>
        <dbReference type="Proteomes" id="UP000434101"/>
    </source>
</evidence>
<organism evidence="2 3">
    <name type="scientific">Natronorubrum halalkaliphilum</name>
    <dbReference type="NCBI Taxonomy" id="2691917"/>
    <lineage>
        <taxon>Archaea</taxon>
        <taxon>Methanobacteriati</taxon>
        <taxon>Methanobacteriota</taxon>
        <taxon>Stenosarchaea group</taxon>
        <taxon>Halobacteria</taxon>
        <taxon>Halobacteriales</taxon>
        <taxon>Natrialbaceae</taxon>
        <taxon>Natronorubrum</taxon>
    </lineage>
</organism>
<sequence>MGDNSPQPSAGEGKETVAEMMQHLPAAKELDRSTLDRNQRQPKTKLQREFTSRTDVAVLAKNYETRLEETVEFEAVTHRSNSVWKTVAMGVEAHGRLPLYYRLGEMVAYKGYITDVIVEPDPTSEKAEKFLDHVTEDDTFAESNDPLGKMAYIVRGGERIEEPFPQTELVKVTNDENIAEGYRYQPAHVYQRDGDFPNFP</sequence>
<name>A0A6B0VGW3_9EURY</name>
<feature type="region of interest" description="Disordered" evidence="1">
    <location>
        <begin position="26"/>
        <end position="48"/>
    </location>
</feature>